<reference evidence="1 2" key="1">
    <citation type="journal article" date="2020" name="Nat. Food">
        <title>A phased Vanilla planifolia genome enables genetic improvement of flavour and production.</title>
        <authorList>
            <person name="Hasing T."/>
            <person name="Tang H."/>
            <person name="Brym M."/>
            <person name="Khazi F."/>
            <person name="Huang T."/>
            <person name="Chambers A.H."/>
        </authorList>
    </citation>
    <scope>NUCLEOTIDE SEQUENCE [LARGE SCALE GENOMIC DNA]</scope>
    <source>
        <tissue evidence="1">Leaf</tissue>
    </source>
</reference>
<dbReference type="EMBL" id="JADCNL010000141">
    <property type="protein sequence ID" value="KAG0450020.1"/>
    <property type="molecule type" value="Genomic_DNA"/>
</dbReference>
<sequence length="77" mass="8923">MDHLEVNGVLQLNRHVVLAQMSFNRNIDGNNSKHLRLVHYDKICIPSRESMKIGFSEKMANKVTIPIDIDYNKETIE</sequence>
<feature type="non-terminal residue" evidence="1">
    <location>
        <position position="77"/>
    </location>
</feature>
<gene>
    <name evidence="1" type="ORF">HPP92_027110</name>
</gene>
<organism evidence="1 2">
    <name type="scientific">Vanilla planifolia</name>
    <name type="common">Vanilla</name>
    <dbReference type="NCBI Taxonomy" id="51239"/>
    <lineage>
        <taxon>Eukaryota</taxon>
        <taxon>Viridiplantae</taxon>
        <taxon>Streptophyta</taxon>
        <taxon>Embryophyta</taxon>
        <taxon>Tracheophyta</taxon>
        <taxon>Spermatophyta</taxon>
        <taxon>Magnoliopsida</taxon>
        <taxon>Liliopsida</taxon>
        <taxon>Asparagales</taxon>
        <taxon>Orchidaceae</taxon>
        <taxon>Vanilloideae</taxon>
        <taxon>Vanilleae</taxon>
        <taxon>Vanilla</taxon>
    </lineage>
</organism>
<accession>A0A835PAE6</accession>
<dbReference type="OrthoDB" id="1718287at2759"/>
<proteinExistence type="predicted"/>
<dbReference type="Proteomes" id="UP000636800">
    <property type="component" value="Unassembled WGS sequence"/>
</dbReference>
<comment type="caution">
    <text evidence="1">The sequence shown here is derived from an EMBL/GenBank/DDBJ whole genome shotgun (WGS) entry which is preliminary data.</text>
</comment>
<name>A0A835PAE6_VANPL</name>
<dbReference type="AlphaFoldDB" id="A0A835PAE6"/>
<protein>
    <submittedName>
        <fullName evidence="1">Uncharacterized protein</fullName>
    </submittedName>
</protein>
<keyword evidence="2" id="KW-1185">Reference proteome</keyword>
<evidence type="ECO:0000313" key="1">
    <source>
        <dbReference type="EMBL" id="KAG0450020.1"/>
    </source>
</evidence>
<evidence type="ECO:0000313" key="2">
    <source>
        <dbReference type="Proteomes" id="UP000636800"/>
    </source>
</evidence>